<dbReference type="Proteomes" id="UP000257045">
    <property type="component" value="Unassembled WGS sequence"/>
</dbReference>
<evidence type="ECO:0000313" key="8">
    <source>
        <dbReference type="EMBL" id="RDU71515.1"/>
    </source>
</evidence>
<dbReference type="GO" id="GO:0008841">
    <property type="term" value="F:dihydrofolate synthase activity"/>
    <property type="evidence" value="ECO:0007669"/>
    <property type="project" value="TreeGrafter"/>
</dbReference>
<keyword evidence="3" id="KW-0479">Metal-binding</keyword>
<dbReference type="Gene3D" id="3.90.190.20">
    <property type="entry name" value="Mur ligase, C-terminal domain"/>
    <property type="match status" value="1"/>
</dbReference>
<dbReference type="GO" id="GO:0005524">
    <property type="term" value="F:ATP binding"/>
    <property type="evidence" value="ECO:0007669"/>
    <property type="project" value="UniProtKB-KW"/>
</dbReference>
<dbReference type="InterPro" id="IPR001645">
    <property type="entry name" value="Folylpolyglutamate_synth"/>
</dbReference>
<keyword evidence="4" id="KW-0547">Nucleotide-binding</keyword>
<dbReference type="AlphaFoldDB" id="A0A3D8J2Y9"/>
<dbReference type="SUPFAM" id="SSF53244">
    <property type="entry name" value="MurD-like peptide ligases, peptide-binding domain"/>
    <property type="match status" value="1"/>
</dbReference>
<evidence type="ECO:0000256" key="3">
    <source>
        <dbReference type="ARBA" id="ARBA00022723"/>
    </source>
</evidence>
<sequence length="367" mass="41648">MKTLEEFLEQKGAEYAPFDPSRVVRIYSHFKLDFLSTFSPKVIHIVGTNGKGSTGRMIARGLKNVLHFTSPHLLSLNERFYLNGELISMQTLEQSHQILIQKPYMQEASYFEYLTFLCLFLAKDLEYLVLEAGLGGEFDSTNAIEAKISVFTQIGLDHCEILGESIEEIATTKLNSMGKLAFLGIQSYKEVLPIATEIAQKRGAELRVCSSLLSPPFDMPLFLLQNLTLASKVLDYLGVSYELEHIARLDLSGRAQKYTPNITLDVGHNPDGAKAICQEYKNKKITLVYNAYKQKDISQVLEILRPVIKEVQIIAVNESRIVERERLEEILRTLALPYRDFEGIESGEEYLVFGSFSVVRTFLEREK</sequence>
<evidence type="ECO:0000256" key="5">
    <source>
        <dbReference type="ARBA" id="ARBA00022840"/>
    </source>
</evidence>
<reference evidence="8 9" key="1">
    <citation type="submission" date="2018-04" db="EMBL/GenBank/DDBJ databases">
        <title>Novel Campyloabacter and Helicobacter Species and Strains.</title>
        <authorList>
            <person name="Mannion A.J."/>
            <person name="Shen Z."/>
            <person name="Fox J.G."/>
        </authorList>
    </citation>
    <scope>NUCLEOTIDE SEQUENCE [LARGE SCALE GENOMIC DNA]</scope>
    <source>
        <strain evidence="8 9">MIT 04-9366</strain>
    </source>
</reference>
<dbReference type="InterPro" id="IPR013221">
    <property type="entry name" value="Mur_ligase_cen"/>
</dbReference>
<keyword evidence="9" id="KW-1185">Reference proteome</keyword>
<dbReference type="GO" id="GO:0046872">
    <property type="term" value="F:metal ion binding"/>
    <property type="evidence" value="ECO:0007669"/>
    <property type="project" value="UniProtKB-KW"/>
</dbReference>
<dbReference type="NCBIfam" id="TIGR01499">
    <property type="entry name" value="folC"/>
    <property type="match status" value="1"/>
</dbReference>
<keyword evidence="6" id="KW-0460">Magnesium</keyword>
<accession>A0A3D8J2Y9</accession>
<dbReference type="Gene3D" id="3.40.1190.10">
    <property type="entry name" value="Mur-like, catalytic domain"/>
    <property type="match status" value="1"/>
</dbReference>
<name>A0A3D8J2Y9_9HELI</name>
<evidence type="ECO:0000313" key="9">
    <source>
        <dbReference type="Proteomes" id="UP000257045"/>
    </source>
</evidence>
<dbReference type="SUPFAM" id="SSF53623">
    <property type="entry name" value="MurD-like peptide ligases, catalytic domain"/>
    <property type="match status" value="1"/>
</dbReference>
<organism evidence="8 9">
    <name type="scientific">Helicobacter brantae</name>
    <dbReference type="NCBI Taxonomy" id="375927"/>
    <lineage>
        <taxon>Bacteria</taxon>
        <taxon>Pseudomonadati</taxon>
        <taxon>Campylobacterota</taxon>
        <taxon>Epsilonproteobacteria</taxon>
        <taxon>Campylobacterales</taxon>
        <taxon>Helicobacteraceae</taxon>
        <taxon>Helicobacter</taxon>
    </lineage>
</organism>
<proteinExistence type="inferred from homology"/>
<dbReference type="GO" id="GO:0005737">
    <property type="term" value="C:cytoplasm"/>
    <property type="evidence" value="ECO:0007669"/>
    <property type="project" value="TreeGrafter"/>
</dbReference>
<dbReference type="RefSeq" id="WP_115569226.1">
    <property type="nucleotide sequence ID" value="NZ_NXLV01000003.1"/>
</dbReference>
<dbReference type="PANTHER" id="PTHR11136">
    <property type="entry name" value="FOLYLPOLYGLUTAMATE SYNTHASE-RELATED"/>
    <property type="match status" value="1"/>
</dbReference>
<feature type="domain" description="Mur ligase central" evidence="7">
    <location>
        <begin position="46"/>
        <end position="175"/>
    </location>
</feature>
<evidence type="ECO:0000256" key="2">
    <source>
        <dbReference type="ARBA" id="ARBA00022598"/>
    </source>
</evidence>
<dbReference type="Pfam" id="PF08245">
    <property type="entry name" value="Mur_ligase_M"/>
    <property type="match status" value="1"/>
</dbReference>
<dbReference type="InterPro" id="IPR036565">
    <property type="entry name" value="Mur-like_cat_sf"/>
</dbReference>
<dbReference type="InterPro" id="IPR036615">
    <property type="entry name" value="Mur_ligase_C_dom_sf"/>
</dbReference>
<evidence type="ECO:0000256" key="6">
    <source>
        <dbReference type="ARBA" id="ARBA00022842"/>
    </source>
</evidence>
<dbReference type="EMBL" id="NXLV01000003">
    <property type="protein sequence ID" value="RDU71515.1"/>
    <property type="molecule type" value="Genomic_DNA"/>
</dbReference>
<evidence type="ECO:0000256" key="4">
    <source>
        <dbReference type="ARBA" id="ARBA00022741"/>
    </source>
</evidence>
<gene>
    <name evidence="8" type="ORF">CQA58_02935</name>
</gene>
<evidence type="ECO:0000259" key="7">
    <source>
        <dbReference type="Pfam" id="PF08245"/>
    </source>
</evidence>
<comment type="caution">
    <text evidence="8">The sequence shown here is derived from an EMBL/GenBank/DDBJ whole genome shotgun (WGS) entry which is preliminary data.</text>
</comment>
<dbReference type="GO" id="GO:0004326">
    <property type="term" value="F:tetrahydrofolylpolyglutamate synthase activity"/>
    <property type="evidence" value="ECO:0007669"/>
    <property type="project" value="InterPro"/>
</dbReference>
<dbReference type="PANTHER" id="PTHR11136:SF0">
    <property type="entry name" value="DIHYDROFOLATE SYNTHETASE-RELATED"/>
    <property type="match status" value="1"/>
</dbReference>
<protein>
    <submittedName>
        <fullName evidence="8">Bifunctional folylpolyglutamate synthase/dihydrofolate synthase</fullName>
    </submittedName>
</protein>
<dbReference type="OrthoDB" id="9809356at2"/>
<keyword evidence="2" id="KW-0436">Ligase</keyword>
<comment type="similarity">
    <text evidence="1">Belongs to the folylpolyglutamate synthase family.</text>
</comment>
<dbReference type="UniPathway" id="UPA00077">
    <property type="reaction ID" value="UER00157"/>
</dbReference>
<keyword evidence="5" id="KW-0067">ATP-binding</keyword>
<dbReference type="GO" id="GO:0046654">
    <property type="term" value="P:tetrahydrofolate biosynthetic process"/>
    <property type="evidence" value="ECO:0007669"/>
    <property type="project" value="UniProtKB-UniPathway"/>
</dbReference>
<evidence type="ECO:0000256" key="1">
    <source>
        <dbReference type="ARBA" id="ARBA00008276"/>
    </source>
</evidence>